<comment type="caution">
    <text evidence="8">The sequence shown here is derived from an EMBL/GenBank/DDBJ whole genome shotgun (WGS) entry which is preliminary data.</text>
</comment>
<dbReference type="AlphaFoldDB" id="A0A538T5A1"/>
<dbReference type="InterPro" id="IPR004839">
    <property type="entry name" value="Aminotransferase_I/II_large"/>
</dbReference>
<evidence type="ECO:0000256" key="1">
    <source>
        <dbReference type="ARBA" id="ARBA00001933"/>
    </source>
</evidence>
<dbReference type="PANTHER" id="PTHR46383:SF1">
    <property type="entry name" value="ASPARTATE AMINOTRANSFERASE"/>
    <property type="match status" value="1"/>
</dbReference>
<keyword evidence="3 6" id="KW-0032">Aminotransferase</keyword>
<dbReference type="SUPFAM" id="SSF53383">
    <property type="entry name" value="PLP-dependent transferases"/>
    <property type="match status" value="1"/>
</dbReference>
<evidence type="ECO:0000256" key="2">
    <source>
        <dbReference type="ARBA" id="ARBA00007441"/>
    </source>
</evidence>
<evidence type="ECO:0000256" key="4">
    <source>
        <dbReference type="ARBA" id="ARBA00022679"/>
    </source>
</evidence>
<name>A0A538T5A1_UNCEI</name>
<comment type="similarity">
    <text evidence="2 6">Belongs to the class-I pyridoxal-phosphate-dependent aminotransferase family.</text>
</comment>
<accession>A0A538T5A1</accession>
<dbReference type="EMBL" id="VBOW01000029">
    <property type="protein sequence ID" value="TMQ58807.1"/>
    <property type="molecule type" value="Genomic_DNA"/>
</dbReference>
<dbReference type="Gene3D" id="3.90.1150.10">
    <property type="entry name" value="Aspartate Aminotransferase, domain 1"/>
    <property type="match status" value="1"/>
</dbReference>
<dbReference type="InterPro" id="IPR015421">
    <property type="entry name" value="PyrdxlP-dep_Trfase_major"/>
</dbReference>
<dbReference type="PROSITE" id="PS00105">
    <property type="entry name" value="AA_TRANSFER_CLASS_1"/>
    <property type="match status" value="1"/>
</dbReference>
<proteinExistence type="inferred from homology"/>
<dbReference type="GO" id="GO:0030170">
    <property type="term" value="F:pyridoxal phosphate binding"/>
    <property type="evidence" value="ECO:0007669"/>
    <property type="project" value="InterPro"/>
</dbReference>
<keyword evidence="5" id="KW-0663">Pyridoxal phosphate</keyword>
<dbReference type="GO" id="GO:0006520">
    <property type="term" value="P:amino acid metabolic process"/>
    <property type="evidence" value="ECO:0007669"/>
    <property type="project" value="InterPro"/>
</dbReference>
<gene>
    <name evidence="8" type="ORF">E6K76_06705</name>
</gene>
<dbReference type="FunFam" id="3.40.640.10:FF:000033">
    <property type="entry name" value="Aspartate aminotransferase"/>
    <property type="match status" value="1"/>
</dbReference>
<dbReference type="EC" id="2.6.1.-" evidence="6"/>
<evidence type="ECO:0000256" key="6">
    <source>
        <dbReference type="RuleBase" id="RU000481"/>
    </source>
</evidence>
<dbReference type="InterPro" id="IPR050596">
    <property type="entry name" value="AspAT/PAT-like"/>
</dbReference>
<protein>
    <recommendedName>
        <fullName evidence="6">Aminotransferase</fullName>
        <ecNumber evidence="6">2.6.1.-</ecNumber>
    </recommendedName>
</protein>
<dbReference type="InterPro" id="IPR004838">
    <property type="entry name" value="NHTrfase_class1_PyrdxlP-BS"/>
</dbReference>
<evidence type="ECO:0000313" key="8">
    <source>
        <dbReference type="EMBL" id="TMQ58807.1"/>
    </source>
</evidence>
<evidence type="ECO:0000313" key="9">
    <source>
        <dbReference type="Proteomes" id="UP000316852"/>
    </source>
</evidence>
<evidence type="ECO:0000259" key="7">
    <source>
        <dbReference type="Pfam" id="PF00155"/>
    </source>
</evidence>
<feature type="domain" description="Aminotransferase class I/classII large" evidence="7">
    <location>
        <begin position="32"/>
        <end position="380"/>
    </location>
</feature>
<dbReference type="InterPro" id="IPR015422">
    <property type="entry name" value="PyrdxlP-dep_Trfase_small"/>
</dbReference>
<evidence type="ECO:0000256" key="5">
    <source>
        <dbReference type="ARBA" id="ARBA00022898"/>
    </source>
</evidence>
<organism evidence="8 9">
    <name type="scientific">Eiseniibacteriota bacterium</name>
    <dbReference type="NCBI Taxonomy" id="2212470"/>
    <lineage>
        <taxon>Bacteria</taxon>
        <taxon>Candidatus Eiseniibacteriota</taxon>
    </lineage>
</organism>
<dbReference type="PANTHER" id="PTHR46383">
    <property type="entry name" value="ASPARTATE AMINOTRANSFERASE"/>
    <property type="match status" value="1"/>
</dbReference>
<dbReference type="Pfam" id="PF00155">
    <property type="entry name" value="Aminotran_1_2"/>
    <property type="match status" value="1"/>
</dbReference>
<dbReference type="GO" id="GO:0008483">
    <property type="term" value="F:transaminase activity"/>
    <property type="evidence" value="ECO:0007669"/>
    <property type="project" value="UniProtKB-KW"/>
</dbReference>
<evidence type="ECO:0000256" key="3">
    <source>
        <dbReference type="ARBA" id="ARBA00022576"/>
    </source>
</evidence>
<dbReference type="InterPro" id="IPR015424">
    <property type="entry name" value="PyrdxlP-dep_Trfase"/>
</dbReference>
<dbReference type="Proteomes" id="UP000316852">
    <property type="component" value="Unassembled WGS sequence"/>
</dbReference>
<keyword evidence="4 6" id="KW-0808">Transferase</keyword>
<dbReference type="CDD" id="cd00609">
    <property type="entry name" value="AAT_like"/>
    <property type="match status" value="1"/>
</dbReference>
<dbReference type="Gene3D" id="3.40.640.10">
    <property type="entry name" value="Type I PLP-dependent aspartate aminotransferase-like (Major domain)"/>
    <property type="match status" value="1"/>
</dbReference>
<sequence>MRYADRMNQLGTETAFEVLAKARALEAQGRSIVHLEIGEPDFDTPAPIRAAAARALDEGFTHYGPSAGLPEVREAIAAFISRDRGLPTAPDQVVVTPGGKPVLTFAIMACVNPGDEVVVPDPGFPIYESVVRFIGAKAVPMPLREDRGFRVGAADLEPLLTPRTRMVVLNSPHNPTGSVLTPKDLDEIAALLREREIFVLSDEIYSKILYDGVHESIATRPGMAEKTILLDGFSKTYAMTGWRLGYGVMNPTLAKHVARLATNVYSCATSFVQRAAIVALGGTQSEVRGMVAEFHRRRDEIVRGLNAIPGIRCLKPAGAFYVFPNIEALQMKSADAERILLEEAGVAALSGTAFGPRGEGYMRFSYANSIENIREALRRIGVWVQSQVRAAR</sequence>
<comment type="cofactor">
    <cofactor evidence="1 6">
        <name>pyridoxal 5'-phosphate</name>
        <dbReference type="ChEBI" id="CHEBI:597326"/>
    </cofactor>
</comment>
<reference evidence="8 9" key="1">
    <citation type="journal article" date="2019" name="Nat. Microbiol.">
        <title>Mediterranean grassland soil C-N compound turnover is dependent on rainfall and depth, and is mediated by genomically divergent microorganisms.</title>
        <authorList>
            <person name="Diamond S."/>
            <person name="Andeer P.F."/>
            <person name="Li Z."/>
            <person name="Crits-Christoph A."/>
            <person name="Burstein D."/>
            <person name="Anantharaman K."/>
            <person name="Lane K.R."/>
            <person name="Thomas B.C."/>
            <person name="Pan C."/>
            <person name="Northen T.R."/>
            <person name="Banfield J.F."/>
        </authorList>
    </citation>
    <scope>NUCLEOTIDE SEQUENCE [LARGE SCALE GENOMIC DNA]</scope>
    <source>
        <strain evidence="8">WS_6</strain>
    </source>
</reference>